<dbReference type="Proteomes" id="UP000695000">
    <property type="component" value="Unplaced"/>
</dbReference>
<feature type="domain" description="MADF" evidence="1">
    <location>
        <begin position="14"/>
        <end position="110"/>
    </location>
</feature>
<dbReference type="GeneID" id="108563048"/>
<organism evidence="2 3">
    <name type="scientific">Nicrophorus vespilloides</name>
    <name type="common">Boreal carrion beetle</name>
    <dbReference type="NCBI Taxonomy" id="110193"/>
    <lineage>
        <taxon>Eukaryota</taxon>
        <taxon>Metazoa</taxon>
        <taxon>Ecdysozoa</taxon>
        <taxon>Arthropoda</taxon>
        <taxon>Hexapoda</taxon>
        <taxon>Insecta</taxon>
        <taxon>Pterygota</taxon>
        <taxon>Neoptera</taxon>
        <taxon>Endopterygota</taxon>
        <taxon>Coleoptera</taxon>
        <taxon>Polyphaga</taxon>
        <taxon>Staphyliniformia</taxon>
        <taxon>Silphidae</taxon>
        <taxon>Nicrophorinae</taxon>
        <taxon>Nicrophorus</taxon>
    </lineage>
</organism>
<dbReference type="PANTHER" id="PTHR21505:SF12">
    <property type="entry name" value="MADF DOMAIN-CONTAINING PROTEIN-RELATED"/>
    <property type="match status" value="1"/>
</dbReference>
<dbReference type="PANTHER" id="PTHR21505">
    <property type="entry name" value="MADF DOMAIN-CONTAINING PROTEIN-RELATED"/>
    <property type="match status" value="1"/>
</dbReference>
<name>A0ABM1MR91_NICVS</name>
<dbReference type="SMART" id="SM00595">
    <property type="entry name" value="MADF"/>
    <property type="match status" value="1"/>
</dbReference>
<dbReference type="Pfam" id="PF10545">
    <property type="entry name" value="MADF_DNA_bdg"/>
    <property type="match status" value="1"/>
</dbReference>
<dbReference type="RefSeq" id="XP_017777091.1">
    <property type="nucleotide sequence ID" value="XM_017921602.1"/>
</dbReference>
<keyword evidence="2" id="KW-1185">Reference proteome</keyword>
<gene>
    <name evidence="3" type="primary">LOC108563048</name>
</gene>
<accession>A0ABM1MR91</accession>
<sequence>MYYHQQWSESDTVKLIKLYEKAECLWNPSNESYKNFDHKDLEIDSMVQAMEMPGLDENELKCKIKMIRSIYVLELHKIEARSRHHKEPKNVTSNVKWFPIIDKFLRDVIYSDVIWEGGGIPAVWTRGPSPETNIHLFKALENCFDDMKRPERISCDDVDVVDKNPEDYAKDWLFKLSLMSEQQRNYAILMINGILRRGMFELLRFDEIDEDDRIFHRDETEPMHCLFTDRLVYKALHY</sequence>
<protein>
    <submittedName>
        <fullName evidence="3">Uncharacterized protein LOC108563048</fullName>
    </submittedName>
</protein>
<dbReference type="PROSITE" id="PS51029">
    <property type="entry name" value="MADF"/>
    <property type="match status" value="1"/>
</dbReference>
<reference evidence="3" key="1">
    <citation type="submission" date="2025-08" db="UniProtKB">
        <authorList>
            <consortium name="RefSeq"/>
        </authorList>
    </citation>
    <scope>IDENTIFICATION</scope>
    <source>
        <tissue evidence="3">Whole Larva</tissue>
    </source>
</reference>
<evidence type="ECO:0000313" key="3">
    <source>
        <dbReference type="RefSeq" id="XP_017777091.1"/>
    </source>
</evidence>
<evidence type="ECO:0000313" key="2">
    <source>
        <dbReference type="Proteomes" id="UP000695000"/>
    </source>
</evidence>
<evidence type="ECO:0000259" key="1">
    <source>
        <dbReference type="PROSITE" id="PS51029"/>
    </source>
</evidence>
<dbReference type="InterPro" id="IPR006578">
    <property type="entry name" value="MADF-dom"/>
</dbReference>
<proteinExistence type="predicted"/>